<comment type="caution">
    <text evidence="2">The sequence shown here is derived from an EMBL/GenBank/DDBJ whole genome shotgun (WGS) entry which is preliminary data.</text>
</comment>
<dbReference type="AlphaFoldDB" id="A0A847D5Y9"/>
<reference evidence="2 3" key="1">
    <citation type="journal article" date="2020" name="Biotechnol. Biofuels">
        <title>New insights from the biogas microbiome by comprehensive genome-resolved metagenomics of nearly 1600 species originating from multiple anaerobic digesters.</title>
        <authorList>
            <person name="Campanaro S."/>
            <person name="Treu L."/>
            <person name="Rodriguez-R L.M."/>
            <person name="Kovalovszki A."/>
            <person name="Ziels R.M."/>
            <person name="Maus I."/>
            <person name="Zhu X."/>
            <person name="Kougias P.G."/>
            <person name="Basile A."/>
            <person name="Luo G."/>
            <person name="Schluter A."/>
            <person name="Konstantinidis K.T."/>
            <person name="Angelidaki I."/>
        </authorList>
    </citation>
    <scope>NUCLEOTIDE SEQUENCE [LARGE SCALE GENOMIC DNA]</scope>
    <source>
        <strain evidence="2">AS07pgkLD_105</strain>
    </source>
</reference>
<accession>A0A847D5Y9</accession>
<sequence>MESINESIKEYAAQLSKGRIQKAYKGIMTFMSELRSYLESKYPDYTAGNLYFGYMDMTYFAFTPADLKNKKLKIAVVYLHEKGVFEVWLAGNNRKIQAEYIASMSSANIGKYKLSQVIPGIDSIIESTLVEKPDFDHPEALKMQIEKKTMAFVKDIISILDEPQRGI</sequence>
<dbReference type="RefSeq" id="WP_276646101.1">
    <property type="nucleotide sequence ID" value="NZ_JAAZCD010000163.1"/>
</dbReference>
<dbReference type="Pfam" id="PF22526">
    <property type="entry name" value="DUF7000"/>
    <property type="match status" value="1"/>
</dbReference>
<organism evidence="2 3">
    <name type="scientific">Trichococcus flocculiformis</name>
    <dbReference type="NCBI Taxonomy" id="82803"/>
    <lineage>
        <taxon>Bacteria</taxon>
        <taxon>Bacillati</taxon>
        <taxon>Bacillota</taxon>
        <taxon>Bacilli</taxon>
        <taxon>Lactobacillales</taxon>
        <taxon>Carnobacteriaceae</taxon>
        <taxon>Trichococcus</taxon>
    </lineage>
</organism>
<evidence type="ECO:0000313" key="3">
    <source>
        <dbReference type="Proteomes" id="UP000589373"/>
    </source>
</evidence>
<protein>
    <recommendedName>
        <fullName evidence="1">DUF7000 domain-containing protein</fullName>
    </recommendedName>
</protein>
<proteinExistence type="predicted"/>
<dbReference type="InterPro" id="IPR054269">
    <property type="entry name" value="DUF7000"/>
</dbReference>
<evidence type="ECO:0000259" key="1">
    <source>
        <dbReference type="Pfam" id="PF22526"/>
    </source>
</evidence>
<evidence type="ECO:0000313" key="2">
    <source>
        <dbReference type="EMBL" id="NLD32030.1"/>
    </source>
</evidence>
<name>A0A847D5Y9_9LACT</name>
<dbReference type="EMBL" id="JAAZCD010000163">
    <property type="protein sequence ID" value="NLD32030.1"/>
    <property type="molecule type" value="Genomic_DNA"/>
</dbReference>
<feature type="domain" description="DUF7000" evidence="1">
    <location>
        <begin position="5"/>
        <end position="160"/>
    </location>
</feature>
<dbReference type="Proteomes" id="UP000589373">
    <property type="component" value="Unassembled WGS sequence"/>
</dbReference>
<gene>
    <name evidence="2" type="ORF">GX662_07175</name>
</gene>